<sequence>MSSPTDNPQRKDPAPLLAEALEPLTKPTVTTNLGGPVATAVQKYTDLARKAYEENNADENLEGFLWSAWQPIFDAAEKTPVDQQEGLVQFILELKKHDVTVKTKDSEGKEVEEVLEFEYDNKKHPIWKDLPTFGWEARERLHRVSAFAADSKEDRAQQNRLVWLFARLTGQVAKGINVECEVEVPGDFSLFGLWSCREVFEADQEGEGSKYIGADGELVQGANAELASRGIMQASLWINFAGEYLWRLSQANREVSENSGKPGTHFQASGWKGFNKERWAVWKRGFEKAQEWVVGEEAKEAVKMAVGVLGRLD</sequence>
<dbReference type="Pfam" id="PF12311">
    <property type="entry name" value="DUF3632"/>
    <property type="match status" value="1"/>
</dbReference>
<dbReference type="InterPro" id="IPR053204">
    <property type="entry name" value="Oxopyrrolidines_Biosynth-assoc"/>
</dbReference>
<dbReference type="Proteomes" id="UP001303160">
    <property type="component" value="Unassembled WGS sequence"/>
</dbReference>
<protein>
    <submittedName>
        <fullName evidence="1">Uncharacterized protein</fullName>
    </submittedName>
</protein>
<reference evidence="1" key="1">
    <citation type="journal article" date="2023" name="Mol. Phylogenet. Evol.">
        <title>Genome-scale phylogeny and comparative genomics of the fungal order Sordariales.</title>
        <authorList>
            <person name="Hensen N."/>
            <person name="Bonometti L."/>
            <person name="Westerberg I."/>
            <person name="Brannstrom I.O."/>
            <person name="Guillou S."/>
            <person name="Cros-Aarteil S."/>
            <person name="Calhoun S."/>
            <person name="Haridas S."/>
            <person name="Kuo A."/>
            <person name="Mondo S."/>
            <person name="Pangilinan J."/>
            <person name="Riley R."/>
            <person name="LaButti K."/>
            <person name="Andreopoulos B."/>
            <person name="Lipzen A."/>
            <person name="Chen C."/>
            <person name="Yan M."/>
            <person name="Daum C."/>
            <person name="Ng V."/>
            <person name="Clum A."/>
            <person name="Steindorff A."/>
            <person name="Ohm R.A."/>
            <person name="Martin F."/>
            <person name="Silar P."/>
            <person name="Natvig D.O."/>
            <person name="Lalanne C."/>
            <person name="Gautier V."/>
            <person name="Ament-Velasquez S.L."/>
            <person name="Kruys A."/>
            <person name="Hutchinson M.I."/>
            <person name="Powell A.J."/>
            <person name="Barry K."/>
            <person name="Miller A.N."/>
            <person name="Grigoriev I.V."/>
            <person name="Debuchy R."/>
            <person name="Gladieux P."/>
            <person name="Hiltunen Thoren M."/>
            <person name="Johannesson H."/>
        </authorList>
    </citation>
    <scope>NUCLEOTIDE SEQUENCE</scope>
    <source>
        <strain evidence="1">CBS 315.58</strain>
    </source>
</reference>
<proteinExistence type="predicted"/>
<name>A0AAN7AVY0_9PEZI</name>
<dbReference type="AlphaFoldDB" id="A0AAN7AVY0"/>
<reference evidence="1" key="2">
    <citation type="submission" date="2023-05" db="EMBL/GenBank/DDBJ databases">
        <authorList>
            <consortium name="Lawrence Berkeley National Laboratory"/>
            <person name="Steindorff A."/>
            <person name="Hensen N."/>
            <person name="Bonometti L."/>
            <person name="Westerberg I."/>
            <person name="Brannstrom I.O."/>
            <person name="Guillou S."/>
            <person name="Cros-Aarteil S."/>
            <person name="Calhoun S."/>
            <person name="Haridas S."/>
            <person name="Kuo A."/>
            <person name="Mondo S."/>
            <person name="Pangilinan J."/>
            <person name="Riley R."/>
            <person name="Labutti K."/>
            <person name="Andreopoulos B."/>
            <person name="Lipzen A."/>
            <person name="Chen C."/>
            <person name="Yanf M."/>
            <person name="Daum C."/>
            <person name="Ng V."/>
            <person name="Clum A."/>
            <person name="Ohm R."/>
            <person name="Martin F."/>
            <person name="Silar P."/>
            <person name="Natvig D."/>
            <person name="Lalanne C."/>
            <person name="Gautier V."/>
            <person name="Ament-Velasquez S.L."/>
            <person name="Kruys A."/>
            <person name="Hutchinson M.I."/>
            <person name="Powell A.J."/>
            <person name="Barry K."/>
            <person name="Miller A.N."/>
            <person name="Grigoriev I.V."/>
            <person name="Debuchy R."/>
            <person name="Gladieux P."/>
            <person name="Thoren M.H."/>
            <person name="Johannesson H."/>
        </authorList>
    </citation>
    <scope>NUCLEOTIDE SEQUENCE</scope>
    <source>
        <strain evidence="1">CBS 315.58</strain>
    </source>
</reference>
<dbReference type="PANTHER" id="PTHR38797">
    <property type="entry name" value="NUCLEAR PORE COMPLEX PROTEIN NUP85-RELATED"/>
    <property type="match status" value="1"/>
</dbReference>
<evidence type="ECO:0000313" key="1">
    <source>
        <dbReference type="EMBL" id="KAK4203226.1"/>
    </source>
</evidence>
<dbReference type="InterPro" id="IPR022085">
    <property type="entry name" value="OpdG"/>
</dbReference>
<organism evidence="1 2">
    <name type="scientific">Triangularia verruculosa</name>
    <dbReference type="NCBI Taxonomy" id="2587418"/>
    <lineage>
        <taxon>Eukaryota</taxon>
        <taxon>Fungi</taxon>
        <taxon>Dikarya</taxon>
        <taxon>Ascomycota</taxon>
        <taxon>Pezizomycotina</taxon>
        <taxon>Sordariomycetes</taxon>
        <taxon>Sordariomycetidae</taxon>
        <taxon>Sordariales</taxon>
        <taxon>Podosporaceae</taxon>
        <taxon>Triangularia</taxon>
    </lineage>
</organism>
<accession>A0AAN7AVY0</accession>
<gene>
    <name evidence="1" type="ORF">QBC40DRAFT_294131</name>
</gene>
<keyword evidence="2" id="KW-1185">Reference proteome</keyword>
<evidence type="ECO:0000313" key="2">
    <source>
        <dbReference type="Proteomes" id="UP001303160"/>
    </source>
</evidence>
<comment type="caution">
    <text evidence="1">The sequence shown here is derived from an EMBL/GenBank/DDBJ whole genome shotgun (WGS) entry which is preliminary data.</text>
</comment>
<dbReference type="EMBL" id="MU863891">
    <property type="protein sequence ID" value="KAK4203226.1"/>
    <property type="molecule type" value="Genomic_DNA"/>
</dbReference>